<keyword evidence="2" id="KW-0812">Transmembrane</keyword>
<dbReference type="OrthoDB" id="2970788at2"/>
<feature type="compositionally biased region" description="Basic and acidic residues" evidence="1">
    <location>
        <begin position="128"/>
        <end position="137"/>
    </location>
</feature>
<sequence length="160" mass="17522">MQQQTNRETKSNSKLVRGMLIGAAVGGAVALLDRPTRTKVQERSNRAKETVGQFAKEVKEDPQGMKDELVNRVQGATETVKEAVEDFQTVYEKTTGEIAEKVNDVEQDSKEALSATKGIGEDLQEAGQKLKDAKEELTQSDEGETNGNQPVAKTTSIQER</sequence>
<protein>
    <recommendedName>
        <fullName evidence="5">General stress protein</fullName>
    </recommendedName>
</protein>
<comment type="caution">
    <text evidence="3">The sequence shown here is derived from an EMBL/GenBank/DDBJ whole genome shotgun (WGS) entry which is preliminary data.</text>
</comment>
<keyword evidence="4" id="KW-1185">Reference proteome</keyword>
<evidence type="ECO:0000256" key="2">
    <source>
        <dbReference type="SAM" id="Phobius"/>
    </source>
</evidence>
<dbReference type="eggNOG" id="COG4980">
    <property type="taxonomic scope" value="Bacteria"/>
</dbReference>
<reference evidence="3 4" key="1">
    <citation type="submission" date="2013-08" db="EMBL/GenBank/DDBJ databases">
        <authorList>
            <person name="Huang J."/>
            <person name="Wang G."/>
        </authorList>
    </citation>
    <scope>NUCLEOTIDE SEQUENCE [LARGE SCALE GENOMIC DNA]</scope>
    <source>
        <strain evidence="3 4">JSM 076056</strain>
    </source>
</reference>
<keyword evidence="2" id="KW-1133">Transmembrane helix</keyword>
<dbReference type="Proteomes" id="UP000030528">
    <property type="component" value="Unassembled WGS sequence"/>
</dbReference>
<accession>A0A0A5GIZ7</accession>
<dbReference type="Gene3D" id="1.20.120.20">
    <property type="entry name" value="Apolipoprotein"/>
    <property type="match status" value="1"/>
</dbReference>
<dbReference type="EMBL" id="AVPE01000003">
    <property type="protein sequence ID" value="KGX93231.1"/>
    <property type="molecule type" value="Genomic_DNA"/>
</dbReference>
<evidence type="ECO:0000313" key="4">
    <source>
        <dbReference type="Proteomes" id="UP000030528"/>
    </source>
</evidence>
<dbReference type="RefSeq" id="WP_051239680.1">
    <property type="nucleotide sequence ID" value="NZ_AULI01000005.1"/>
</dbReference>
<feature type="compositionally biased region" description="Polar residues" evidence="1">
    <location>
        <begin position="145"/>
        <end position="160"/>
    </location>
</feature>
<dbReference type="AlphaFoldDB" id="A0A0A5GIZ7"/>
<organism evidence="3 4">
    <name type="scientific">Pontibacillus halophilus JSM 076056 = DSM 19796</name>
    <dbReference type="NCBI Taxonomy" id="1385510"/>
    <lineage>
        <taxon>Bacteria</taxon>
        <taxon>Bacillati</taxon>
        <taxon>Bacillota</taxon>
        <taxon>Bacilli</taxon>
        <taxon>Bacillales</taxon>
        <taxon>Bacillaceae</taxon>
        <taxon>Pontibacillus</taxon>
    </lineage>
</organism>
<evidence type="ECO:0008006" key="5">
    <source>
        <dbReference type="Google" id="ProtNLM"/>
    </source>
</evidence>
<feature type="transmembrane region" description="Helical" evidence="2">
    <location>
        <begin position="15"/>
        <end position="33"/>
    </location>
</feature>
<evidence type="ECO:0000256" key="1">
    <source>
        <dbReference type="SAM" id="MobiDB-lite"/>
    </source>
</evidence>
<evidence type="ECO:0000313" key="3">
    <source>
        <dbReference type="EMBL" id="KGX93231.1"/>
    </source>
</evidence>
<gene>
    <name evidence="3" type="ORF">N781_12540</name>
</gene>
<name>A0A0A5GIZ7_9BACI</name>
<keyword evidence="2" id="KW-0472">Membrane</keyword>
<proteinExistence type="predicted"/>
<feature type="region of interest" description="Disordered" evidence="1">
    <location>
        <begin position="106"/>
        <end position="160"/>
    </location>
</feature>
<dbReference type="STRING" id="1385510.GCA_000425205_01262"/>